<keyword evidence="8" id="KW-1185">Reference proteome</keyword>
<dbReference type="Proteomes" id="UP000334923">
    <property type="component" value="Unassembled WGS sequence"/>
</dbReference>
<name>A0A5E6MB14_9BACT</name>
<feature type="active site" evidence="4">
    <location>
        <position position="33"/>
    </location>
</feature>
<dbReference type="AlphaFoldDB" id="A0A5E6MB14"/>
<dbReference type="RefSeq" id="WP_142660038.1">
    <property type="nucleotide sequence ID" value="NZ_CABFVA020000065.1"/>
</dbReference>
<evidence type="ECO:0000256" key="2">
    <source>
        <dbReference type="ARBA" id="ARBA00012150"/>
    </source>
</evidence>
<evidence type="ECO:0000256" key="1">
    <source>
        <dbReference type="ARBA" id="ARBA00005614"/>
    </source>
</evidence>
<dbReference type="InterPro" id="IPR020456">
    <property type="entry name" value="Acylphosphatase"/>
</dbReference>
<dbReference type="SUPFAM" id="SSF54975">
    <property type="entry name" value="Acylphosphatase/BLUF domain-like"/>
    <property type="match status" value="1"/>
</dbReference>
<evidence type="ECO:0000313" key="8">
    <source>
        <dbReference type="Proteomes" id="UP000334923"/>
    </source>
</evidence>
<reference evidence="7 8" key="1">
    <citation type="submission" date="2019-09" db="EMBL/GenBank/DDBJ databases">
        <authorList>
            <person name="Cremers G."/>
        </authorList>
    </citation>
    <scope>NUCLEOTIDE SEQUENCE [LARGE SCALE GENOMIC DNA]</scope>
    <source>
        <strain evidence="7">4A</strain>
    </source>
</reference>
<protein>
    <recommendedName>
        <fullName evidence="2 4">acylphosphatase</fullName>
        <ecNumber evidence="2 4">3.6.1.7</ecNumber>
    </recommendedName>
</protein>
<proteinExistence type="inferred from homology"/>
<dbReference type="InterPro" id="IPR001792">
    <property type="entry name" value="Acylphosphatase-like_dom"/>
</dbReference>
<keyword evidence="4 7" id="KW-0378">Hydrolase</keyword>
<dbReference type="EC" id="3.6.1.7" evidence="2 4"/>
<dbReference type="Pfam" id="PF00708">
    <property type="entry name" value="Acylphosphatase"/>
    <property type="match status" value="1"/>
</dbReference>
<evidence type="ECO:0000313" key="7">
    <source>
        <dbReference type="EMBL" id="VVM06398.1"/>
    </source>
</evidence>
<organism evidence="7 8">
    <name type="scientific">Methylacidimicrobium tartarophylax</name>
    <dbReference type="NCBI Taxonomy" id="1041768"/>
    <lineage>
        <taxon>Bacteria</taxon>
        <taxon>Pseudomonadati</taxon>
        <taxon>Verrucomicrobiota</taxon>
        <taxon>Methylacidimicrobium</taxon>
    </lineage>
</organism>
<feature type="active site" evidence="4">
    <location>
        <position position="51"/>
    </location>
</feature>
<dbReference type="OrthoDB" id="9808093at2"/>
<dbReference type="Gene3D" id="3.30.70.100">
    <property type="match status" value="1"/>
</dbReference>
<dbReference type="EMBL" id="CABFVA020000065">
    <property type="protein sequence ID" value="VVM06398.1"/>
    <property type="molecule type" value="Genomic_DNA"/>
</dbReference>
<evidence type="ECO:0000259" key="6">
    <source>
        <dbReference type="PROSITE" id="PS51160"/>
    </source>
</evidence>
<dbReference type="PROSITE" id="PS51160">
    <property type="entry name" value="ACYLPHOSPHATASE_3"/>
    <property type="match status" value="1"/>
</dbReference>
<comment type="catalytic activity">
    <reaction evidence="3 4">
        <text>an acyl phosphate + H2O = a carboxylate + phosphate + H(+)</text>
        <dbReference type="Rhea" id="RHEA:14965"/>
        <dbReference type="ChEBI" id="CHEBI:15377"/>
        <dbReference type="ChEBI" id="CHEBI:15378"/>
        <dbReference type="ChEBI" id="CHEBI:29067"/>
        <dbReference type="ChEBI" id="CHEBI:43474"/>
        <dbReference type="ChEBI" id="CHEBI:59918"/>
        <dbReference type="EC" id="3.6.1.7"/>
    </reaction>
</comment>
<gene>
    <name evidence="7" type="primary">acyP</name>
    <name evidence="7" type="ORF">MAMT_01187</name>
</gene>
<dbReference type="PANTHER" id="PTHR47268:SF4">
    <property type="entry name" value="ACYLPHOSPHATASE"/>
    <property type="match status" value="1"/>
</dbReference>
<dbReference type="GO" id="GO:0003998">
    <property type="term" value="F:acylphosphatase activity"/>
    <property type="evidence" value="ECO:0007669"/>
    <property type="project" value="UniProtKB-EC"/>
</dbReference>
<evidence type="ECO:0000256" key="4">
    <source>
        <dbReference type="PROSITE-ProRule" id="PRU00520"/>
    </source>
</evidence>
<accession>A0A5E6MB14</accession>
<evidence type="ECO:0000256" key="5">
    <source>
        <dbReference type="RuleBase" id="RU004168"/>
    </source>
</evidence>
<comment type="similarity">
    <text evidence="1 5">Belongs to the acylphosphatase family.</text>
</comment>
<dbReference type="InterPro" id="IPR036046">
    <property type="entry name" value="Acylphosphatase-like_dom_sf"/>
</dbReference>
<dbReference type="PANTHER" id="PTHR47268">
    <property type="entry name" value="ACYLPHOSPHATASE"/>
    <property type="match status" value="1"/>
</dbReference>
<sequence length="113" mass="12713">MVRQEAVVRLGFSGMRKRLRIIYSGRVQGVGFRATVAHLARNLPVEGAVWNRRDGRVELVVEGEESAITQLLEEIRATHLAPRIESFDSAWEEPTGKLRGFVIHLEEEFLSGG</sequence>
<evidence type="ECO:0000256" key="3">
    <source>
        <dbReference type="ARBA" id="ARBA00047645"/>
    </source>
</evidence>
<feature type="domain" description="Acylphosphatase-like" evidence="6">
    <location>
        <begin position="18"/>
        <end position="105"/>
    </location>
</feature>